<keyword evidence="6 9" id="KW-1133">Transmembrane helix</keyword>
<evidence type="ECO:0000256" key="2">
    <source>
        <dbReference type="ARBA" id="ARBA00004502"/>
    </source>
</evidence>
<dbReference type="STRING" id="72664.V4LLK3"/>
<dbReference type="GO" id="GO:0016020">
    <property type="term" value="C:membrane"/>
    <property type="evidence" value="ECO:0007669"/>
    <property type="project" value="UniProtKB-SubCell"/>
</dbReference>
<dbReference type="PANTHER" id="PTHR33203">
    <property type="entry name" value="OLEOSIN"/>
    <property type="match status" value="1"/>
</dbReference>
<gene>
    <name evidence="10" type="ORF">EUTSA_v10014500mg</name>
</gene>
<feature type="region of interest" description="Disordered" evidence="8">
    <location>
        <begin position="118"/>
        <end position="248"/>
    </location>
</feature>
<accession>V4LLK3</accession>
<evidence type="ECO:0000256" key="1">
    <source>
        <dbReference type="ARBA" id="ARBA00004141"/>
    </source>
</evidence>
<evidence type="ECO:0000256" key="3">
    <source>
        <dbReference type="ARBA" id="ARBA00010858"/>
    </source>
</evidence>
<name>V4LLK3_EUTSA</name>
<evidence type="ECO:0000313" key="11">
    <source>
        <dbReference type="Proteomes" id="UP000030689"/>
    </source>
</evidence>
<keyword evidence="4" id="KW-0551">Lipid droplet</keyword>
<evidence type="ECO:0000256" key="4">
    <source>
        <dbReference type="ARBA" id="ARBA00022677"/>
    </source>
</evidence>
<dbReference type="AlphaFoldDB" id="V4LLK3"/>
<evidence type="ECO:0000256" key="7">
    <source>
        <dbReference type="ARBA" id="ARBA00023136"/>
    </source>
</evidence>
<comment type="similarity">
    <text evidence="3">Belongs to the oleosin family.</text>
</comment>
<keyword evidence="7 9" id="KW-0472">Membrane</keyword>
<dbReference type="GO" id="GO:0019915">
    <property type="term" value="P:lipid storage"/>
    <property type="evidence" value="ECO:0007669"/>
    <property type="project" value="TreeGrafter"/>
</dbReference>
<evidence type="ECO:0000256" key="9">
    <source>
        <dbReference type="SAM" id="Phobius"/>
    </source>
</evidence>
<keyword evidence="5 9" id="KW-0812">Transmembrane</keyword>
<feature type="compositionally biased region" description="Low complexity" evidence="8">
    <location>
        <begin position="141"/>
        <end position="177"/>
    </location>
</feature>
<dbReference type="OMA" id="ILWLYKQ"/>
<evidence type="ECO:0008006" key="12">
    <source>
        <dbReference type="Google" id="ProtNLM"/>
    </source>
</evidence>
<feature type="compositionally biased region" description="Low complexity" evidence="8">
    <location>
        <begin position="197"/>
        <end position="208"/>
    </location>
</feature>
<proteinExistence type="inferred from homology"/>
<evidence type="ECO:0000256" key="8">
    <source>
        <dbReference type="SAM" id="MobiDB-lite"/>
    </source>
</evidence>
<dbReference type="GO" id="GO:0048608">
    <property type="term" value="P:reproductive structure development"/>
    <property type="evidence" value="ECO:0007669"/>
    <property type="project" value="UniProtKB-ARBA"/>
</dbReference>
<dbReference type="OrthoDB" id="1110986at2759"/>
<reference evidence="10 11" key="1">
    <citation type="journal article" date="2013" name="Front. Plant Sci.">
        <title>The Reference Genome of the Halophytic Plant Eutrema salsugineum.</title>
        <authorList>
            <person name="Yang R."/>
            <person name="Jarvis D.E."/>
            <person name="Chen H."/>
            <person name="Beilstein M.A."/>
            <person name="Grimwood J."/>
            <person name="Jenkins J."/>
            <person name="Shu S."/>
            <person name="Prochnik S."/>
            <person name="Xin M."/>
            <person name="Ma C."/>
            <person name="Schmutz J."/>
            <person name="Wing R.A."/>
            <person name="Mitchell-Olds T."/>
            <person name="Schumaker K.S."/>
            <person name="Wang X."/>
        </authorList>
    </citation>
    <scope>NUCLEOTIDE SEQUENCE [LARGE SCALE GENOMIC DNA]</scope>
</reference>
<dbReference type="EMBL" id="KI517464">
    <property type="protein sequence ID" value="ESQ40693.1"/>
    <property type="molecule type" value="Genomic_DNA"/>
</dbReference>
<dbReference type="KEGG" id="eus:EUTSA_v10014500mg"/>
<dbReference type="GO" id="GO:0012511">
    <property type="term" value="C:monolayer-surrounded lipid storage body"/>
    <property type="evidence" value="ECO:0007669"/>
    <property type="project" value="InterPro"/>
</dbReference>
<organism evidence="10 11">
    <name type="scientific">Eutrema salsugineum</name>
    <name type="common">Saltwater cress</name>
    <name type="synonym">Sisymbrium salsugineum</name>
    <dbReference type="NCBI Taxonomy" id="72664"/>
    <lineage>
        <taxon>Eukaryota</taxon>
        <taxon>Viridiplantae</taxon>
        <taxon>Streptophyta</taxon>
        <taxon>Embryophyta</taxon>
        <taxon>Tracheophyta</taxon>
        <taxon>Spermatophyta</taxon>
        <taxon>Magnoliopsida</taxon>
        <taxon>eudicotyledons</taxon>
        <taxon>Gunneridae</taxon>
        <taxon>Pentapetalae</taxon>
        <taxon>rosids</taxon>
        <taxon>malvids</taxon>
        <taxon>Brassicales</taxon>
        <taxon>Brassicaceae</taxon>
        <taxon>Eutremeae</taxon>
        <taxon>Eutrema</taxon>
    </lineage>
</organism>
<feature type="compositionally biased region" description="Basic residues" evidence="8">
    <location>
        <begin position="209"/>
        <end position="248"/>
    </location>
</feature>
<dbReference type="InterPro" id="IPR000136">
    <property type="entry name" value="Oleosin"/>
</dbReference>
<protein>
    <recommendedName>
        <fullName evidence="12">Pollen coat oleosin-glycine rich protein</fullName>
    </recommendedName>
</protein>
<evidence type="ECO:0000313" key="10">
    <source>
        <dbReference type="EMBL" id="ESQ40693.1"/>
    </source>
</evidence>
<dbReference type="PANTHER" id="PTHR33203:SF22">
    <property type="entry name" value="GLYCINE-RICH PROTEIN 20-RELATED"/>
    <property type="match status" value="1"/>
</dbReference>
<dbReference type="GO" id="GO:0009791">
    <property type="term" value="P:post-embryonic development"/>
    <property type="evidence" value="ECO:0007669"/>
    <property type="project" value="UniProtKB-ARBA"/>
</dbReference>
<evidence type="ECO:0000256" key="5">
    <source>
        <dbReference type="ARBA" id="ARBA00022692"/>
    </source>
</evidence>
<dbReference type="Pfam" id="PF01277">
    <property type="entry name" value="Oleosin"/>
    <property type="match status" value="1"/>
</dbReference>
<dbReference type="GO" id="GO:0005576">
    <property type="term" value="C:extracellular region"/>
    <property type="evidence" value="ECO:0007669"/>
    <property type="project" value="TreeGrafter"/>
</dbReference>
<dbReference type="Proteomes" id="UP000030689">
    <property type="component" value="Unassembled WGS sequence"/>
</dbReference>
<comment type="subcellular location">
    <subcellularLocation>
        <location evidence="2">Lipid droplet</location>
    </subcellularLocation>
    <subcellularLocation>
        <location evidence="1">Membrane</location>
        <topology evidence="1">Multi-pass membrane protein</topology>
    </subcellularLocation>
</comment>
<evidence type="ECO:0000256" key="6">
    <source>
        <dbReference type="ARBA" id="ARBA00022989"/>
    </source>
</evidence>
<keyword evidence="11" id="KW-1185">Reference proteome</keyword>
<feature type="transmembrane region" description="Helical" evidence="9">
    <location>
        <begin position="87"/>
        <end position="110"/>
    </location>
</feature>
<dbReference type="Gramene" id="ESQ40693">
    <property type="protein sequence ID" value="ESQ40693"/>
    <property type="gene ID" value="EUTSA_v10014500mg"/>
</dbReference>
<sequence length="248" mass="24861">MHVLFPLFWPFKIVIMLIFKKRKRENLRTRPTFKGVLTAFFATVAAIFLLLLAGISLAGTAVAFIATMPLFLVFSPVLVPAGITTTLLATGLAASGGSGATALTIFMWLYKQLTGKDPPKIPGLTPDADGSPGASPGGSPGDSSSGSPGASSPSDSSGAPPGGSPSDSPGASPGGSSEDMSGGMPMQPATAEEKPASKPAAKPPAKLAAKPKSKPAAKPAAKPKAKSKAKPAAKPAAKPKAKPAAKPK</sequence>
<dbReference type="eggNOG" id="ENOG502S9PJ">
    <property type="taxonomic scope" value="Eukaryota"/>
</dbReference>